<reference evidence="2" key="2">
    <citation type="submission" date="2018-10" db="UniProtKB">
        <authorList>
            <consortium name="EnsemblPlants"/>
        </authorList>
    </citation>
    <scope>IDENTIFICATION</scope>
</reference>
<accession>A0A3B6LVG6</accession>
<reference evidence="2" key="1">
    <citation type="submission" date="2018-08" db="EMBL/GenBank/DDBJ databases">
        <authorList>
            <person name="Rossello M."/>
        </authorList>
    </citation>
    <scope>NUCLEOTIDE SEQUENCE [LARGE SCALE GENOMIC DNA]</scope>
    <source>
        <strain evidence="2">cv. Chinese Spring</strain>
    </source>
</reference>
<dbReference type="Pfam" id="PF25019">
    <property type="entry name" value="LRR_R13L1-DRL21"/>
    <property type="match status" value="1"/>
</dbReference>
<dbReference type="Gramene" id="TraesCAD_scaffold_000501_01G000700.1">
    <property type="protein sequence ID" value="TraesCAD_scaffold_000501_01G000700.1"/>
    <property type="gene ID" value="TraesCAD_scaffold_000501_01G000700"/>
</dbReference>
<dbReference type="AlphaFoldDB" id="A0A3B6LVG6"/>
<dbReference type="PANTHER" id="PTHR47186:SF3">
    <property type="entry name" value="OS09G0267800 PROTEIN"/>
    <property type="match status" value="1"/>
</dbReference>
<dbReference type="Gramene" id="TraesCS5B02G499500.1">
    <property type="protein sequence ID" value="TraesCS5B02G499500.1"/>
    <property type="gene ID" value="TraesCS5B02G499500"/>
</dbReference>
<sequence length="347" mass="39308">MEKQSIEELTLWWGEGASSVEHMALLKELVPPTTVQTLNIFGYKGVIFPYWVMQISKYLPNLVSLRLWNLLCSSLPTLVQLPNLHKIFLGYMYSLEEFTTGCSMSGDGANELTLPKLEHLEMYRCPKLRINPYPPRAVHWFISSSDNALSSWEECASTSSTPASSSSPPVHKLKVEKSELPLHQWRLLHHLPGLSDVTISDCDDLTISPLFGQAFKSLESLSLECIELKILPEWLGELTSIRQLNLICMNNLQGLEKNMKQLTQLQSLSLKHCNALTALPQWLGGLTLLKALEIRFCKSIISLPESLLINLQELHILDCPHLYGWCKSEVNQMKLAHIKEKIINSTF</sequence>
<dbReference type="Gramene" id="TraesCS5B03G1211400.1">
    <property type="protein sequence ID" value="TraesCS5B03G1211400.1.CDS"/>
    <property type="gene ID" value="TraesCS5B03G1211400"/>
</dbReference>
<organism evidence="2">
    <name type="scientific">Triticum aestivum</name>
    <name type="common">Wheat</name>
    <dbReference type="NCBI Taxonomy" id="4565"/>
    <lineage>
        <taxon>Eukaryota</taxon>
        <taxon>Viridiplantae</taxon>
        <taxon>Streptophyta</taxon>
        <taxon>Embryophyta</taxon>
        <taxon>Tracheophyta</taxon>
        <taxon>Spermatophyta</taxon>
        <taxon>Magnoliopsida</taxon>
        <taxon>Liliopsida</taxon>
        <taxon>Poales</taxon>
        <taxon>Poaceae</taxon>
        <taxon>BOP clade</taxon>
        <taxon>Pooideae</taxon>
        <taxon>Triticodae</taxon>
        <taxon>Triticeae</taxon>
        <taxon>Triticinae</taxon>
        <taxon>Triticum</taxon>
    </lineage>
</organism>
<dbReference type="Gramene" id="TraesCLE_scaffold_001263_01G000600.1">
    <property type="protein sequence ID" value="TraesCLE_scaffold_001263_01G000600.1"/>
    <property type="gene ID" value="TraesCLE_scaffold_001263_01G000600"/>
</dbReference>
<feature type="domain" description="R13L1/DRL21-like LRR repeat region" evidence="1">
    <location>
        <begin position="2"/>
        <end position="90"/>
    </location>
</feature>
<protein>
    <recommendedName>
        <fullName evidence="1">R13L1/DRL21-like LRR repeat region domain-containing protein</fullName>
    </recommendedName>
</protein>
<dbReference type="Gramene" id="TraesWEE_scaffold_000368_01G000600.1">
    <property type="protein sequence ID" value="TraesWEE_scaffold_000368_01G000600.1"/>
    <property type="gene ID" value="TraesWEE_scaffold_000368_01G000600"/>
</dbReference>
<dbReference type="SMR" id="A0A3B6LVG6"/>
<evidence type="ECO:0000259" key="1">
    <source>
        <dbReference type="Pfam" id="PF25019"/>
    </source>
</evidence>
<dbReference type="STRING" id="4565.A0A3B6LVG6"/>
<dbReference type="PANTHER" id="PTHR47186">
    <property type="entry name" value="LEUCINE-RICH REPEAT-CONTAINING PROTEIN 57"/>
    <property type="match status" value="1"/>
</dbReference>
<dbReference type="InterPro" id="IPR032675">
    <property type="entry name" value="LRR_dom_sf"/>
</dbReference>
<name>A0A3B6LVG6_WHEAT</name>
<proteinExistence type="predicted"/>
<evidence type="ECO:0000313" key="2">
    <source>
        <dbReference type="EnsemblPlants" id="TraesCS5B02G499500.1"/>
    </source>
</evidence>
<keyword evidence="3" id="KW-1185">Reference proteome</keyword>
<dbReference type="EnsemblPlants" id="TraesCS5B02G499500.1">
    <property type="protein sequence ID" value="TraesCS5B02G499500.1"/>
    <property type="gene ID" value="TraesCS5B02G499500"/>
</dbReference>
<dbReference type="Gene3D" id="3.80.10.10">
    <property type="entry name" value="Ribonuclease Inhibitor"/>
    <property type="match status" value="2"/>
</dbReference>
<dbReference type="Proteomes" id="UP000019116">
    <property type="component" value="Chromosome 5B"/>
</dbReference>
<dbReference type="SUPFAM" id="SSF52047">
    <property type="entry name" value="RNI-like"/>
    <property type="match status" value="1"/>
</dbReference>
<dbReference type="InterPro" id="IPR056789">
    <property type="entry name" value="LRR_R13L1-DRL21"/>
</dbReference>
<evidence type="ECO:0000313" key="3">
    <source>
        <dbReference type="Proteomes" id="UP000019116"/>
    </source>
</evidence>
<dbReference type="Gramene" id="TraesROB_scaffold_003095_01G000800.1">
    <property type="protein sequence ID" value="TraesROB_scaffold_003095_01G000800.1"/>
    <property type="gene ID" value="TraesROB_scaffold_003095_01G000800"/>
</dbReference>